<feature type="compositionally biased region" description="Basic residues" evidence="1">
    <location>
        <begin position="273"/>
        <end position="282"/>
    </location>
</feature>
<protein>
    <submittedName>
        <fullName evidence="3">Uncharacterized protein</fullName>
    </submittedName>
</protein>
<accession>A0ABD2JYJ7</accession>
<evidence type="ECO:0000256" key="2">
    <source>
        <dbReference type="SAM" id="SignalP"/>
    </source>
</evidence>
<sequence length="416" mass="47929">MKMARNFLAIIFFLAQLFLLLIDGTFGGICMSKGVKRSQSAPNLHQTQQQRRASARSKTVTRSVSASSSIQSIPTPRYNEQDVQETINYFHQSQEKGFEWSNSPADDPRRAQKAEAKLGEQLYEQKKARNLNNYADEKILNRSCSERTNRNKNGHGLERNGSRNGLIKQRSLNGLPENVEKRNAKNLKGIERHGQPTLGQLLTRDTIDHANDKQSYKARQRKGKQTLAQPYHDAFNDATNEQKFGKQRQRHGEQTLGQLLANDPEFWEEKQRNKQNTKRKNKMVADNKQKQLEKGGSLKKKGKAKGKAEKDGNKEKKDEAKVEELSLTFAIYVKPMENEYQPSADENNENPPDDEDIRTMVRRIRFKLYRPNMAKVYTVNLGKIDPPELYFNRTILVDKKNDLANYHMPYCMPKCI</sequence>
<feature type="region of interest" description="Disordered" evidence="1">
    <location>
        <begin position="143"/>
        <end position="168"/>
    </location>
</feature>
<proteinExistence type="predicted"/>
<comment type="caution">
    <text evidence="3">The sequence shown here is derived from an EMBL/GenBank/DDBJ whole genome shotgun (WGS) entry which is preliminary data.</text>
</comment>
<feature type="compositionally biased region" description="Basic and acidic residues" evidence="1">
    <location>
        <begin position="306"/>
        <end position="320"/>
    </location>
</feature>
<feature type="compositionally biased region" description="Basic and acidic residues" evidence="1">
    <location>
        <begin position="283"/>
        <end position="293"/>
    </location>
</feature>
<feature type="region of interest" description="Disordered" evidence="1">
    <location>
        <begin position="37"/>
        <end position="77"/>
    </location>
</feature>
<evidence type="ECO:0000313" key="4">
    <source>
        <dbReference type="Proteomes" id="UP001620626"/>
    </source>
</evidence>
<feature type="compositionally biased region" description="Low complexity" evidence="1">
    <location>
        <begin position="48"/>
        <end position="73"/>
    </location>
</feature>
<evidence type="ECO:0000256" key="1">
    <source>
        <dbReference type="SAM" id="MobiDB-lite"/>
    </source>
</evidence>
<dbReference type="AlphaFoldDB" id="A0ABD2JYJ7"/>
<reference evidence="3 4" key="1">
    <citation type="submission" date="2024-10" db="EMBL/GenBank/DDBJ databases">
        <authorList>
            <person name="Kim D."/>
        </authorList>
    </citation>
    <scope>NUCLEOTIDE SEQUENCE [LARGE SCALE GENOMIC DNA]</scope>
    <source>
        <strain evidence="3">BH-2024</strain>
    </source>
</reference>
<gene>
    <name evidence="3" type="ORF">niasHT_024897</name>
</gene>
<feature type="signal peptide" evidence="2">
    <location>
        <begin position="1"/>
        <end position="27"/>
    </location>
</feature>
<name>A0ABD2JYJ7_9BILA</name>
<evidence type="ECO:0000313" key="3">
    <source>
        <dbReference type="EMBL" id="KAL3095721.1"/>
    </source>
</evidence>
<feature type="region of interest" description="Disordered" evidence="1">
    <location>
        <begin position="258"/>
        <end position="320"/>
    </location>
</feature>
<keyword evidence="2" id="KW-0732">Signal</keyword>
<feature type="chain" id="PRO_5044746416" evidence="2">
    <location>
        <begin position="28"/>
        <end position="416"/>
    </location>
</feature>
<feature type="compositionally biased region" description="Basic and acidic residues" evidence="1">
    <location>
        <begin position="143"/>
        <end position="161"/>
    </location>
</feature>
<feature type="compositionally biased region" description="Polar residues" evidence="1">
    <location>
        <begin position="37"/>
        <end position="47"/>
    </location>
</feature>
<dbReference type="Proteomes" id="UP001620626">
    <property type="component" value="Unassembled WGS sequence"/>
</dbReference>
<organism evidence="3 4">
    <name type="scientific">Heterodera trifolii</name>
    <dbReference type="NCBI Taxonomy" id="157864"/>
    <lineage>
        <taxon>Eukaryota</taxon>
        <taxon>Metazoa</taxon>
        <taxon>Ecdysozoa</taxon>
        <taxon>Nematoda</taxon>
        <taxon>Chromadorea</taxon>
        <taxon>Rhabditida</taxon>
        <taxon>Tylenchina</taxon>
        <taxon>Tylenchomorpha</taxon>
        <taxon>Tylenchoidea</taxon>
        <taxon>Heteroderidae</taxon>
        <taxon>Heteroderinae</taxon>
        <taxon>Heterodera</taxon>
    </lineage>
</organism>
<keyword evidence="4" id="KW-1185">Reference proteome</keyword>
<dbReference type="EMBL" id="JBICBT010000875">
    <property type="protein sequence ID" value="KAL3095721.1"/>
    <property type="molecule type" value="Genomic_DNA"/>
</dbReference>